<organism evidence="2 3">
    <name type="scientific">Desulfosarcina ovata subsp. sediminis</name>
    <dbReference type="NCBI Taxonomy" id="885957"/>
    <lineage>
        <taxon>Bacteria</taxon>
        <taxon>Pseudomonadati</taxon>
        <taxon>Thermodesulfobacteriota</taxon>
        <taxon>Desulfobacteria</taxon>
        <taxon>Desulfobacterales</taxon>
        <taxon>Desulfosarcinaceae</taxon>
        <taxon>Desulfosarcina</taxon>
    </lineage>
</organism>
<feature type="region of interest" description="Disordered" evidence="1">
    <location>
        <begin position="1"/>
        <end position="40"/>
    </location>
</feature>
<dbReference type="EMBL" id="AP021876">
    <property type="protein sequence ID" value="BBO79713.1"/>
    <property type="molecule type" value="Genomic_DNA"/>
</dbReference>
<feature type="compositionally biased region" description="Acidic residues" evidence="1">
    <location>
        <begin position="1"/>
        <end position="39"/>
    </location>
</feature>
<sequence>MDDLFEDFDDGMDDGFDDDWDDEPIFEDEPAESDEDSWDGPEWQDWMIIGPMSEEIAKEKREQDRIRKSFDKKNDEN</sequence>
<name>A0A5K7ZQM1_9BACT</name>
<evidence type="ECO:0000313" key="3">
    <source>
        <dbReference type="Proteomes" id="UP000425960"/>
    </source>
</evidence>
<evidence type="ECO:0000256" key="1">
    <source>
        <dbReference type="SAM" id="MobiDB-lite"/>
    </source>
</evidence>
<evidence type="ECO:0000313" key="2">
    <source>
        <dbReference type="EMBL" id="BBO79713.1"/>
    </source>
</evidence>
<accession>A0A5K7ZQM1</accession>
<dbReference type="KEGG" id="dov:DSCO28_02790"/>
<dbReference type="Proteomes" id="UP000425960">
    <property type="component" value="Chromosome"/>
</dbReference>
<protein>
    <submittedName>
        <fullName evidence="2">Uncharacterized protein</fullName>
    </submittedName>
</protein>
<dbReference type="AlphaFoldDB" id="A0A5K7ZQM1"/>
<reference evidence="2 3" key="1">
    <citation type="submission" date="2019-11" db="EMBL/GenBank/DDBJ databases">
        <title>Comparative genomics of hydrocarbon-degrading Desulfosarcina strains.</title>
        <authorList>
            <person name="Watanabe M."/>
            <person name="Kojima H."/>
            <person name="Fukui M."/>
        </authorList>
    </citation>
    <scope>NUCLEOTIDE SEQUENCE [LARGE SCALE GENOMIC DNA]</scope>
    <source>
        <strain evidence="2 3">28bB2T</strain>
    </source>
</reference>
<feature type="region of interest" description="Disordered" evidence="1">
    <location>
        <begin position="57"/>
        <end position="77"/>
    </location>
</feature>
<proteinExistence type="predicted"/>
<dbReference type="RefSeq" id="WP_155320842.1">
    <property type="nucleotide sequence ID" value="NZ_AP021876.1"/>
</dbReference>
<gene>
    <name evidence="2" type="ORF">DSCO28_02790</name>
</gene>